<dbReference type="InterPro" id="IPR041489">
    <property type="entry name" value="PDZ_6"/>
</dbReference>
<organism evidence="9 10">
    <name type="scientific">Streptomyces cupreus</name>
    <dbReference type="NCBI Taxonomy" id="2759956"/>
    <lineage>
        <taxon>Bacteria</taxon>
        <taxon>Bacillati</taxon>
        <taxon>Actinomycetota</taxon>
        <taxon>Actinomycetes</taxon>
        <taxon>Kitasatosporales</taxon>
        <taxon>Streptomycetaceae</taxon>
        <taxon>Streptomyces</taxon>
    </lineage>
</organism>
<feature type="domain" description="PDZ" evidence="8">
    <location>
        <begin position="97"/>
        <end position="166"/>
    </location>
</feature>
<protein>
    <submittedName>
        <fullName evidence="9">PDZ domain-containing protein</fullName>
    </submittedName>
</protein>
<dbReference type="Gene3D" id="2.30.42.10">
    <property type="match status" value="1"/>
</dbReference>
<dbReference type="NCBIfam" id="TIGR00225">
    <property type="entry name" value="prc"/>
    <property type="match status" value="1"/>
</dbReference>
<evidence type="ECO:0000313" key="10">
    <source>
        <dbReference type="Proteomes" id="UP000584670"/>
    </source>
</evidence>
<dbReference type="CDD" id="cd06782">
    <property type="entry name" value="cpPDZ_CPP-like"/>
    <property type="match status" value="1"/>
</dbReference>
<keyword evidence="7" id="KW-0732">Signal</keyword>
<dbReference type="RefSeq" id="WP_186286572.1">
    <property type="nucleotide sequence ID" value="NZ_JACMSF010000056.1"/>
</dbReference>
<dbReference type="PANTHER" id="PTHR32060">
    <property type="entry name" value="TAIL-SPECIFIC PROTEASE"/>
    <property type="match status" value="1"/>
</dbReference>
<evidence type="ECO:0000256" key="6">
    <source>
        <dbReference type="SAM" id="MobiDB-lite"/>
    </source>
</evidence>
<dbReference type="InterPro" id="IPR001478">
    <property type="entry name" value="PDZ"/>
</dbReference>
<dbReference type="GO" id="GO:0007165">
    <property type="term" value="P:signal transduction"/>
    <property type="evidence" value="ECO:0007669"/>
    <property type="project" value="TreeGrafter"/>
</dbReference>
<sequence>MSGRDLFCQPRRIRRGAALTLVFASVLVAGAATGSLPGPDRKSAPGAARSTTAARHEQVAEAAAEAMADGKSPMEAAERAVSRSGDRWGAVYSEGEYEEFEEALDGRYTGVGLWARRERDGRIEVTKVHAGSPAATAGIRAGDRLRSVDGRKVDGWPVTEVVSLLRGDATDAPAGTAVKLGLERGTRAWSLTLHRAELSTDSVTARRIVGGVTVIRIDSFTKGSGDAVATAVRQAPAADGIILDLRGNSGGLVTEAVSAASAFLDGGLVATYDVEGEQQALHAEPGGDTTRPLVALVDGGTMSAAELVTGALQDRGRAVVVGSRTFGKGSVQMPSRLPDGSVAELTVGHYRTPSGRGVDGHGITPDLEADQQALERAETVLTGLGPE</sequence>
<keyword evidence="3 5" id="KW-0378">Hydrolase</keyword>
<evidence type="ECO:0000313" key="9">
    <source>
        <dbReference type="EMBL" id="MBC2906656.1"/>
    </source>
</evidence>
<dbReference type="GO" id="GO:0006508">
    <property type="term" value="P:proteolysis"/>
    <property type="evidence" value="ECO:0007669"/>
    <property type="project" value="UniProtKB-KW"/>
</dbReference>
<keyword evidence="4 5" id="KW-0720">Serine protease</keyword>
<dbReference type="CDD" id="cd07560">
    <property type="entry name" value="Peptidase_S41_CPP"/>
    <property type="match status" value="1"/>
</dbReference>
<dbReference type="InterPro" id="IPR005151">
    <property type="entry name" value="Tail-specific_protease"/>
</dbReference>
<dbReference type="GO" id="GO:0008236">
    <property type="term" value="F:serine-type peptidase activity"/>
    <property type="evidence" value="ECO:0007669"/>
    <property type="project" value="UniProtKB-KW"/>
</dbReference>
<dbReference type="Pfam" id="PF03572">
    <property type="entry name" value="Peptidase_S41"/>
    <property type="match status" value="1"/>
</dbReference>
<dbReference type="SMART" id="SM00245">
    <property type="entry name" value="TSPc"/>
    <property type="match status" value="1"/>
</dbReference>
<evidence type="ECO:0000256" key="2">
    <source>
        <dbReference type="ARBA" id="ARBA00022670"/>
    </source>
</evidence>
<keyword evidence="10" id="KW-1185">Reference proteome</keyword>
<evidence type="ECO:0000259" key="8">
    <source>
        <dbReference type="PROSITE" id="PS50106"/>
    </source>
</evidence>
<feature type="signal peptide" evidence="7">
    <location>
        <begin position="1"/>
        <end position="31"/>
    </location>
</feature>
<comment type="similarity">
    <text evidence="1 5">Belongs to the peptidase S41A family.</text>
</comment>
<dbReference type="AlphaFoldDB" id="A0A7X1J9E7"/>
<gene>
    <name evidence="9" type="ORF">H4N64_35050</name>
</gene>
<accession>A0A7X1J9E7</accession>
<feature type="chain" id="PRO_5030878292" evidence="7">
    <location>
        <begin position="32"/>
        <end position="387"/>
    </location>
</feature>
<evidence type="ECO:0000256" key="7">
    <source>
        <dbReference type="SAM" id="SignalP"/>
    </source>
</evidence>
<dbReference type="SUPFAM" id="SSF52096">
    <property type="entry name" value="ClpP/crotonase"/>
    <property type="match status" value="1"/>
</dbReference>
<dbReference type="InterPro" id="IPR029045">
    <property type="entry name" value="ClpP/crotonase-like_dom_sf"/>
</dbReference>
<reference evidence="9 10" key="1">
    <citation type="submission" date="2020-08" db="EMBL/GenBank/DDBJ databases">
        <title>Streptomyces sp. PSKA01 genome sequencing and assembly.</title>
        <authorList>
            <person name="Mandal S."/>
            <person name="Maiti P.K."/>
            <person name="Das P."/>
        </authorList>
    </citation>
    <scope>NUCLEOTIDE SEQUENCE [LARGE SCALE GENOMIC DNA]</scope>
    <source>
        <strain evidence="9 10">PSKA01</strain>
    </source>
</reference>
<dbReference type="PANTHER" id="PTHR32060:SF30">
    <property type="entry name" value="CARBOXY-TERMINAL PROCESSING PROTEASE CTPA"/>
    <property type="match status" value="1"/>
</dbReference>
<dbReference type="Gene3D" id="3.30.750.44">
    <property type="match status" value="1"/>
</dbReference>
<dbReference type="SMART" id="SM00228">
    <property type="entry name" value="PDZ"/>
    <property type="match status" value="1"/>
</dbReference>
<dbReference type="InterPro" id="IPR036034">
    <property type="entry name" value="PDZ_sf"/>
</dbReference>
<dbReference type="Pfam" id="PF17820">
    <property type="entry name" value="PDZ_6"/>
    <property type="match status" value="1"/>
</dbReference>
<comment type="caution">
    <text evidence="9">The sequence shown here is derived from an EMBL/GenBank/DDBJ whole genome shotgun (WGS) entry which is preliminary data.</text>
</comment>
<evidence type="ECO:0000256" key="1">
    <source>
        <dbReference type="ARBA" id="ARBA00009179"/>
    </source>
</evidence>
<proteinExistence type="inferred from homology"/>
<keyword evidence="2 5" id="KW-0645">Protease</keyword>
<dbReference type="PROSITE" id="PS50106">
    <property type="entry name" value="PDZ"/>
    <property type="match status" value="1"/>
</dbReference>
<evidence type="ECO:0000256" key="5">
    <source>
        <dbReference type="RuleBase" id="RU004404"/>
    </source>
</evidence>
<dbReference type="GO" id="GO:0004175">
    <property type="term" value="F:endopeptidase activity"/>
    <property type="evidence" value="ECO:0007669"/>
    <property type="project" value="TreeGrafter"/>
</dbReference>
<name>A0A7X1J9E7_9ACTN</name>
<evidence type="ECO:0000256" key="3">
    <source>
        <dbReference type="ARBA" id="ARBA00022801"/>
    </source>
</evidence>
<evidence type="ECO:0000256" key="4">
    <source>
        <dbReference type="ARBA" id="ARBA00022825"/>
    </source>
</evidence>
<dbReference type="Proteomes" id="UP000584670">
    <property type="component" value="Unassembled WGS sequence"/>
</dbReference>
<feature type="region of interest" description="Disordered" evidence="6">
    <location>
        <begin position="34"/>
        <end position="54"/>
    </location>
</feature>
<dbReference type="InterPro" id="IPR004447">
    <property type="entry name" value="Peptidase_S41A"/>
</dbReference>
<dbReference type="Gene3D" id="3.90.226.10">
    <property type="entry name" value="2-enoyl-CoA Hydratase, Chain A, domain 1"/>
    <property type="match status" value="1"/>
</dbReference>
<dbReference type="GO" id="GO:0030288">
    <property type="term" value="C:outer membrane-bounded periplasmic space"/>
    <property type="evidence" value="ECO:0007669"/>
    <property type="project" value="TreeGrafter"/>
</dbReference>
<dbReference type="EMBL" id="JACMSF010000056">
    <property type="protein sequence ID" value="MBC2906656.1"/>
    <property type="molecule type" value="Genomic_DNA"/>
</dbReference>
<dbReference type="SUPFAM" id="SSF50156">
    <property type="entry name" value="PDZ domain-like"/>
    <property type="match status" value="1"/>
</dbReference>